<proteinExistence type="inferred from homology"/>
<gene>
    <name evidence="7" type="ORF">PENTCL1PPCAC_13111</name>
</gene>
<dbReference type="GO" id="GO:0016020">
    <property type="term" value="C:membrane"/>
    <property type="evidence" value="ECO:0007669"/>
    <property type="project" value="UniProtKB-SubCell"/>
</dbReference>
<evidence type="ECO:0000256" key="2">
    <source>
        <dbReference type="ARBA" id="ARBA00007647"/>
    </source>
</evidence>
<keyword evidence="3 6" id="KW-0328">Glycosyltransferase</keyword>
<evidence type="ECO:0000256" key="6">
    <source>
        <dbReference type="RuleBase" id="RU366017"/>
    </source>
</evidence>
<dbReference type="InterPro" id="IPR008166">
    <property type="entry name" value="Glyco_transf_92"/>
</dbReference>
<keyword evidence="4 6" id="KW-0808">Transferase</keyword>
<reference evidence="7" key="1">
    <citation type="submission" date="2023-10" db="EMBL/GenBank/DDBJ databases">
        <title>Genome assembly of Pristionchus species.</title>
        <authorList>
            <person name="Yoshida K."/>
            <person name="Sommer R.J."/>
        </authorList>
    </citation>
    <scope>NUCLEOTIDE SEQUENCE</scope>
    <source>
        <strain evidence="7">RS0144</strain>
    </source>
</reference>
<evidence type="ECO:0000256" key="5">
    <source>
        <dbReference type="ARBA" id="ARBA00023136"/>
    </source>
</evidence>
<evidence type="ECO:0000313" key="7">
    <source>
        <dbReference type="EMBL" id="GMS90936.1"/>
    </source>
</evidence>
<feature type="non-terminal residue" evidence="7">
    <location>
        <position position="1"/>
    </location>
</feature>
<dbReference type="Pfam" id="PF01697">
    <property type="entry name" value="Glyco_transf_92"/>
    <property type="match status" value="1"/>
</dbReference>
<dbReference type="AlphaFoldDB" id="A0AAV5TFG1"/>
<evidence type="ECO:0000313" key="8">
    <source>
        <dbReference type="Proteomes" id="UP001432027"/>
    </source>
</evidence>
<keyword evidence="8" id="KW-1185">Reference proteome</keyword>
<evidence type="ECO:0000256" key="1">
    <source>
        <dbReference type="ARBA" id="ARBA00004167"/>
    </source>
</evidence>
<dbReference type="EC" id="2.4.1.-" evidence="6"/>
<accession>A0AAV5TFG1</accession>
<organism evidence="7 8">
    <name type="scientific">Pristionchus entomophagus</name>
    <dbReference type="NCBI Taxonomy" id="358040"/>
    <lineage>
        <taxon>Eukaryota</taxon>
        <taxon>Metazoa</taxon>
        <taxon>Ecdysozoa</taxon>
        <taxon>Nematoda</taxon>
        <taxon>Chromadorea</taxon>
        <taxon>Rhabditida</taxon>
        <taxon>Rhabditina</taxon>
        <taxon>Diplogasteromorpha</taxon>
        <taxon>Diplogasteroidea</taxon>
        <taxon>Neodiplogasteridae</taxon>
        <taxon>Pristionchus</taxon>
    </lineage>
</organism>
<comment type="similarity">
    <text evidence="2 6">Belongs to the glycosyltransferase 92 family.</text>
</comment>
<evidence type="ECO:0000256" key="3">
    <source>
        <dbReference type="ARBA" id="ARBA00022676"/>
    </source>
</evidence>
<keyword evidence="5" id="KW-0472">Membrane</keyword>
<evidence type="ECO:0000256" key="4">
    <source>
        <dbReference type="ARBA" id="ARBA00022679"/>
    </source>
</evidence>
<comment type="caution">
    <text evidence="7">The sequence shown here is derived from an EMBL/GenBank/DDBJ whole genome shotgun (WGS) entry which is preliminary data.</text>
</comment>
<dbReference type="Proteomes" id="UP001432027">
    <property type="component" value="Unassembled WGS sequence"/>
</dbReference>
<feature type="non-terminal residue" evidence="7">
    <location>
        <position position="291"/>
    </location>
</feature>
<comment type="subcellular location">
    <subcellularLocation>
        <location evidence="1">Membrane</location>
        <topology evidence="1">Single-pass membrane protein</topology>
    </subcellularLocation>
</comment>
<sequence>SMQVCVSEALFWYDDWPRLLVFIELWREAHNAHFTLNLKSVSKTVRKLLDFYEEQGVLTTIPWPDLPTFPGVENANKDVFNLEASIVQNDCMLRSDAEVVALLDIDEFIYIRNNQSIIDFMRAKRDEFHDLGALSFSTVGMQMNLLDGSFEAIGRESILKNVMPKKVAFFPNRVKTVSTHFVWELLGEYKQYNVNVNDAVVVHMRQNFVNNDNRKEIKLPYFTDSFRTMLLTRKREVFGDSPPHFSPRRVVKTVVACYQRMGREHPNRHSNIRNIPGECREYVRDLEEWIE</sequence>
<dbReference type="EMBL" id="BTSX01000003">
    <property type="protein sequence ID" value="GMS90936.1"/>
    <property type="molecule type" value="Genomic_DNA"/>
</dbReference>
<dbReference type="PANTHER" id="PTHR47024">
    <property type="entry name" value="BIOFILM ABSENT ON HEAD (AFTER YERSINIA EXPOSURE)-RELATED"/>
    <property type="match status" value="1"/>
</dbReference>
<protein>
    <recommendedName>
        <fullName evidence="6">Glycosyltransferase family 92 protein</fullName>
        <ecNumber evidence="6">2.4.1.-</ecNumber>
    </recommendedName>
</protein>
<name>A0AAV5TFG1_9BILA</name>
<dbReference type="PANTHER" id="PTHR47024:SF1">
    <property type="entry name" value="GLYCOSYLTRANSFERASE FAMILY 92 PROTEIN"/>
    <property type="match status" value="1"/>
</dbReference>
<dbReference type="GO" id="GO:0016757">
    <property type="term" value="F:glycosyltransferase activity"/>
    <property type="evidence" value="ECO:0007669"/>
    <property type="project" value="UniProtKB-UniRule"/>
</dbReference>